<dbReference type="GO" id="GO:0000506">
    <property type="term" value="C:glycosylphosphatidylinositol-N-acetylglucosaminyltransferase (GPI-GnT) complex"/>
    <property type="evidence" value="ECO:0007669"/>
    <property type="project" value="InterPro"/>
</dbReference>
<accession>A0A6P8KW89</accession>
<reference evidence="3" key="1">
    <citation type="submission" date="2025-08" db="UniProtKB">
        <authorList>
            <consortium name="RefSeq"/>
        </authorList>
    </citation>
    <scope>IDENTIFICATION</scope>
    <source>
        <strain evidence="3">Mau12</strain>
        <tissue evidence="3">Whole Body</tissue>
    </source>
</reference>
<evidence type="ECO:0000313" key="2">
    <source>
        <dbReference type="Proteomes" id="UP000515162"/>
    </source>
</evidence>
<dbReference type="InterPro" id="IPR044215">
    <property type="entry name" value="PIG-H"/>
</dbReference>
<keyword evidence="1" id="KW-1133">Transmembrane helix</keyword>
<feature type="transmembrane region" description="Helical" evidence="1">
    <location>
        <begin position="57"/>
        <end position="74"/>
    </location>
</feature>
<proteinExistence type="predicted"/>
<name>A0A6P8KW89_DROMA</name>
<keyword evidence="2" id="KW-1185">Reference proteome</keyword>
<dbReference type="CTD" id="40944"/>
<dbReference type="RefSeq" id="XP_033167471.1">
    <property type="nucleotide sequence ID" value="XM_033311580.1"/>
</dbReference>
<sequence>MEPKVTIHRYYSRQAKYEGAVEADLELCIKHCGGDVVRIELVNRLHGIQLQRKLRRLLLLVFLSIAYFVGTCGFDNRTISFLQPRILYPLITCASVAILLIRSTLNLVQAERLFYSWDMALQMETVRSFGRESILCVQRGHIEDIVLNEVIEDLDVKYMLILRTKGSQFKKRPIIPLFNSQSPSIECLQHTYCVLHKYWLNSTKDRSEESYSKDKQSLVNS</sequence>
<dbReference type="PANTHER" id="PTHR15231:SF1">
    <property type="entry name" value="PHOSPHATIDYLINOSITOL N-ACETYLGLUCOSAMINYLTRANSFERASE SUBUNIT H"/>
    <property type="match status" value="1"/>
</dbReference>
<dbReference type="GeneID" id="117145794"/>
<gene>
    <name evidence="3" type="primary">LOC117145794</name>
</gene>
<dbReference type="PANTHER" id="PTHR15231">
    <property type="entry name" value="PHOSPHATIDYLINOSITOL N-ACETYLGLUCOSAMINYLTRANSFERASE SUBUNIT H"/>
    <property type="match status" value="1"/>
</dbReference>
<keyword evidence="1" id="KW-0812">Transmembrane</keyword>
<dbReference type="AlphaFoldDB" id="A0A6P8KW89"/>
<keyword evidence="1" id="KW-0472">Membrane</keyword>
<organism evidence="2 3">
    <name type="scientific">Drosophila mauritiana</name>
    <name type="common">Fruit fly</name>
    <dbReference type="NCBI Taxonomy" id="7226"/>
    <lineage>
        <taxon>Eukaryota</taxon>
        <taxon>Metazoa</taxon>
        <taxon>Ecdysozoa</taxon>
        <taxon>Arthropoda</taxon>
        <taxon>Hexapoda</taxon>
        <taxon>Insecta</taxon>
        <taxon>Pterygota</taxon>
        <taxon>Neoptera</taxon>
        <taxon>Endopterygota</taxon>
        <taxon>Diptera</taxon>
        <taxon>Brachycera</taxon>
        <taxon>Muscomorpha</taxon>
        <taxon>Ephydroidea</taxon>
        <taxon>Drosophilidae</taxon>
        <taxon>Drosophila</taxon>
        <taxon>Sophophora</taxon>
    </lineage>
</organism>
<evidence type="ECO:0000313" key="3">
    <source>
        <dbReference type="RefSeq" id="XP_033167471.1"/>
    </source>
</evidence>
<feature type="transmembrane region" description="Helical" evidence="1">
    <location>
        <begin position="86"/>
        <end position="105"/>
    </location>
</feature>
<protein>
    <submittedName>
        <fullName evidence="3">Uncharacterized protein LOC117145794</fullName>
    </submittedName>
</protein>
<evidence type="ECO:0000256" key="1">
    <source>
        <dbReference type="SAM" id="Phobius"/>
    </source>
</evidence>
<dbReference type="GO" id="GO:0006506">
    <property type="term" value="P:GPI anchor biosynthetic process"/>
    <property type="evidence" value="ECO:0007669"/>
    <property type="project" value="InterPro"/>
</dbReference>
<dbReference type="Proteomes" id="UP000515162">
    <property type="component" value="Chromosome 3R"/>
</dbReference>